<reference evidence="2 3" key="1">
    <citation type="journal article" date="2023" name="Commun. Biol.">
        <title>Reorganization of the ancestral sex-determining regions during the evolution of trioecy in Pleodorina starrii.</title>
        <authorList>
            <person name="Takahashi K."/>
            <person name="Suzuki S."/>
            <person name="Kawai-Toyooka H."/>
            <person name="Yamamoto K."/>
            <person name="Hamaji T."/>
            <person name="Ootsuki R."/>
            <person name="Yamaguchi H."/>
            <person name="Kawachi M."/>
            <person name="Higashiyama T."/>
            <person name="Nozaki H."/>
        </authorList>
    </citation>
    <scope>NUCLEOTIDE SEQUENCE [LARGE SCALE GENOMIC DNA]</scope>
    <source>
        <strain evidence="2 3">NIES-4479</strain>
    </source>
</reference>
<dbReference type="PANTHER" id="PTHR34365:SF7">
    <property type="entry name" value="GLYCINE-RICH DOMAIN-CONTAINING PROTEIN 1"/>
    <property type="match status" value="1"/>
</dbReference>
<feature type="compositionally biased region" description="Gly residues" evidence="1">
    <location>
        <begin position="1078"/>
        <end position="1088"/>
    </location>
</feature>
<name>A0A9W6BDD0_9CHLO</name>
<feature type="compositionally biased region" description="Low complexity" evidence="1">
    <location>
        <begin position="1010"/>
        <end position="1022"/>
    </location>
</feature>
<feature type="region of interest" description="Disordered" evidence="1">
    <location>
        <begin position="168"/>
        <end position="225"/>
    </location>
</feature>
<proteinExistence type="predicted"/>
<dbReference type="OrthoDB" id="2684236at2759"/>
<feature type="compositionally biased region" description="Acidic residues" evidence="1">
    <location>
        <begin position="627"/>
        <end position="638"/>
    </location>
</feature>
<dbReference type="Pfam" id="PF07173">
    <property type="entry name" value="GRDP-like"/>
    <property type="match status" value="1"/>
</dbReference>
<comment type="caution">
    <text evidence="2">The sequence shown here is derived from an EMBL/GenBank/DDBJ whole genome shotgun (WGS) entry which is preliminary data.</text>
</comment>
<dbReference type="PANTHER" id="PTHR34365">
    <property type="entry name" value="ENOLASE (DUF1399)"/>
    <property type="match status" value="1"/>
</dbReference>
<evidence type="ECO:0000313" key="3">
    <source>
        <dbReference type="Proteomes" id="UP001165080"/>
    </source>
</evidence>
<feature type="compositionally biased region" description="Pro residues" evidence="1">
    <location>
        <begin position="1288"/>
        <end position="1298"/>
    </location>
</feature>
<feature type="region of interest" description="Disordered" evidence="1">
    <location>
        <begin position="709"/>
        <end position="859"/>
    </location>
</feature>
<feature type="region of interest" description="Disordered" evidence="1">
    <location>
        <begin position="1353"/>
        <end position="1416"/>
    </location>
</feature>
<protein>
    <submittedName>
        <fullName evidence="2">Uncharacterized protein</fullName>
    </submittedName>
</protein>
<feature type="compositionally biased region" description="Low complexity" evidence="1">
    <location>
        <begin position="964"/>
        <end position="974"/>
    </location>
</feature>
<feature type="compositionally biased region" description="Gly residues" evidence="1">
    <location>
        <begin position="639"/>
        <end position="652"/>
    </location>
</feature>
<feature type="region of interest" description="Disordered" evidence="1">
    <location>
        <begin position="1159"/>
        <end position="1179"/>
    </location>
</feature>
<feature type="compositionally biased region" description="Low complexity" evidence="1">
    <location>
        <begin position="1392"/>
        <end position="1404"/>
    </location>
</feature>
<gene>
    <name evidence="2" type="primary">PLEST004802</name>
    <name evidence="2" type="ORF">PLESTB_000277900</name>
</gene>
<feature type="compositionally biased region" description="Pro residues" evidence="1">
    <location>
        <begin position="1247"/>
        <end position="1259"/>
    </location>
</feature>
<feature type="region of interest" description="Disordered" evidence="1">
    <location>
        <begin position="1274"/>
        <end position="1316"/>
    </location>
</feature>
<organism evidence="2 3">
    <name type="scientific">Pleodorina starrii</name>
    <dbReference type="NCBI Taxonomy" id="330485"/>
    <lineage>
        <taxon>Eukaryota</taxon>
        <taxon>Viridiplantae</taxon>
        <taxon>Chlorophyta</taxon>
        <taxon>core chlorophytes</taxon>
        <taxon>Chlorophyceae</taxon>
        <taxon>CS clade</taxon>
        <taxon>Chlamydomonadales</taxon>
        <taxon>Volvocaceae</taxon>
        <taxon>Pleodorina</taxon>
    </lineage>
</organism>
<feature type="region of interest" description="Disordered" evidence="1">
    <location>
        <begin position="586"/>
        <end position="668"/>
    </location>
</feature>
<feature type="compositionally biased region" description="Low complexity" evidence="1">
    <location>
        <begin position="169"/>
        <end position="182"/>
    </location>
</feature>
<feature type="region of interest" description="Disordered" evidence="1">
    <location>
        <begin position="1238"/>
        <end position="1261"/>
    </location>
</feature>
<dbReference type="Proteomes" id="UP001165080">
    <property type="component" value="Unassembled WGS sequence"/>
</dbReference>
<feature type="compositionally biased region" description="Low complexity" evidence="1">
    <location>
        <begin position="896"/>
        <end position="929"/>
    </location>
</feature>
<feature type="region of interest" description="Disordered" evidence="1">
    <location>
        <begin position="885"/>
        <end position="980"/>
    </location>
</feature>
<feature type="compositionally biased region" description="Low complexity" evidence="1">
    <location>
        <begin position="197"/>
        <end position="209"/>
    </location>
</feature>
<feature type="compositionally biased region" description="Polar residues" evidence="1">
    <location>
        <begin position="1094"/>
        <end position="1103"/>
    </location>
</feature>
<feature type="compositionally biased region" description="Low complexity" evidence="1">
    <location>
        <begin position="848"/>
        <end position="859"/>
    </location>
</feature>
<dbReference type="InterPro" id="IPR009836">
    <property type="entry name" value="GRDP-like"/>
</dbReference>
<feature type="compositionally biased region" description="Low complexity" evidence="1">
    <location>
        <begin position="797"/>
        <end position="809"/>
    </location>
</feature>
<feature type="compositionally biased region" description="Basic and acidic residues" evidence="1">
    <location>
        <begin position="937"/>
        <end position="946"/>
    </location>
</feature>
<evidence type="ECO:0000256" key="1">
    <source>
        <dbReference type="SAM" id="MobiDB-lite"/>
    </source>
</evidence>
<accession>A0A9W6BDD0</accession>
<keyword evidence="3" id="KW-1185">Reference proteome</keyword>
<feature type="region of interest" description="Disordered" evidence="1">
    <location>
        <begin position="996"/>
        <end position="1147"/>
    </location>
</feature>
<sequence>MASGSELAGVEALATRVKQLLWVVLDSVPAELVPWSLMLVRLLHAADTFPRGGLYDGHYAAQAALRYEVFWLPLAARAQRSRKGHVLVPPLDVAMAWLLHRCTAPGSYPADCEALLGRVLDPPPAQAFRFAGAHAYAQCESPEERQAWASREVWDAAYVHGGGSFDIHSSAAPSPGPASEAPSPRPELGPALPSPRGAGKLAAPAAAAGANGGLSSGGSSSGFGAGGGGGGGIRLQAQFWPPAPRGSRWDLTRLCPLVAAAGGGGAAAAGPPPHGVVGCGGGGAAGLGGRGQLAGRLAGRMGELCPLLHSLLRPAYLDPDVLAQAVQRYCRFLMLQGMHPSVPMVPTTDIALMWVAHMSVPSTYRDTCRRLLGRLVLPAPGALRLDDGGPGFAETRRLYEHHFGEVYDPPLTRAVPLSTPHPLLSTPLAPFLAAFEIAPATGGPDAVLAAAYFDPVDPAAGPASPTARQLLQQREYGNGGGEYGSDVAAAAAGGGGGGCDGAAGGGLHRGGAHALYLAYLMRRGGSRSSRSLFGLVLGQAHRRRAAVKYVGNKAAGFRNFLHLPHSDCHPYWRKLRLRRVDPDSVVESAPSVDGDGDGGAATPDLASASGGGGGSHQGNRAAVQPMDMDELLGGDADSDGGGSGGNGGGGGRNGRRRRGDDGDDDEARQHAVVRQELARAAAAAAAAATATAAAAGAAGGGGFLTPVGHSRRSSWMDPASGTASAPPSGPPSASSGGSSKGGDATSATPPPPPHPRAGGGAVVERPKRISLIVPLPVAAAAPPPPPPSQHSTMTVTPGSSAPSRRSSGPETISGGTSERPSSNQRTTGPGAELPPRPPRPRGTSGHGASAAAAPALPPTAEEVPTVDLAAGLAAVAAAAKAPFQMWAAPRHPPPVSQQQQPQGAGPAAAQAPAATASDSSGGGADSDAPAPSPLHRPSIERRKYEDGTDEWAYNNPYYKELGAPSPLSPLSPLGQTPPPASAAFLAAASAAKAAVDGAAASAAAGGGGAPTAPEAPGTAPQPGAGGGGFGGDVWAVRVAPPDDRQSAGAGAVGAETGGEGSSGRLRPLRSGNLVVEDVGGGGGGGGGAFPAAPGSSTYLSCPSSEEEREGGGDADGAAARKRGGGGGGGRSKDGGSSDGGGGESVYGTPSAAFAAAVDNPFSGPLERDGGGGEHEQQPAAVTAAATIVVTAAAGGAAAAVAGGTCGGGAAAAVVAGPGLGVGGGGACGITRFSGPSTSRLARVTTASPPPPPSLPPPPAAAAAAAAASPGSFNLPRCGSATSEARPSGLPPRPAPSPFPAAAAATAAPGTPKRASGTYGPADVSYMGSLGGVAGLVTRGEESPVFSRSLRERYSGGAGKAAGGAAGGGGGGGVPAGGGDGGSSAGFTSPMVSSSGASFCSATSGRSSVAPGTGLGG</sequence>
<feature type="compositionally biased region" description="Polar residues" evidence="1">
    <location>
        <begin position="813"/>
        <end position="827"/>
    </location>
</feature>
<feature type="compositionally biased region" description="Low complexity" evidence="1">
    <location>
        <begin position="1299"/>
        <end position="1311"/>
    </location>
</feature>
<feature type="compositionally biased region" description="Gly residues" evidence="1">
    <location>
        <begin position="1355"/>
        <end position="1383"/>
    </location>
</feature>
<feature type="compositionally biased region" description="Gly residues" evidence="1">
    <location>
        <begin position="210"/>
        <end position="225"/>
    </location>
</feature>
<feature type="compositionally biased region" description="Basic and acidic residues" evidence="1">
    <location>
        <begin position="1165"/>
        <end position="1176"/>
    </location>
</feature>
<feature type="compositionally biased region" description="Low complexity" evidence="1">
    <location>
        <begin position="718"/>
        <end position="747"/>
    </location>
</feature>
<evidence type="ECO:0000313" key="2">
    <source>
        <dbReference type="EMBL" id="GLC49705.1"/>
    </source>
</evidence>
<dbReference type="EMBL" id="BRXU01000002">
    <property type="protein sequence ID" value="GLC49705.1"/>
    <property type="molecule type" value="Genomic_DNA"/>
</dbReference>